<dbReference type="AlphaFoldDB" id="A0A7S3XH36"/>
<evidence type="ECO:0000313" key="1">
    <source>
        <dbReference type="EMBL" id="CAE0615679.1"/>
    </source>
</evidence>
<organism evidence="1">
    <name type="scientific">Oxyrrhis marina</name>
    <name type="common">Dinoflagellate</name>
    <dbReference type="NCBI Taxonomy" id="2969"/>
    <lineage>
        <taxon>Eukaryota</taxon>
        <taxon>Sar</taxon>
        <taxon>Alveolata</taxon>
        <taxon>Dinophyceae</taxon>
        <taxon>Oxyrrhinales</taxon>
        <taxon>Oxyrrhinaceae</taxon>
        <taxon>Oxyrrhis</taxon>
    </lineage>
</organism>
<reference evidence="1" key="1">
    <citation type="submission" date="2021-01" db="EMBL/GenBank/DDBJ databases">
        <authorList>
            <person name="Corre E."/>
            <person name="Pelletier E."/>
            <person name="Niang G."/>
            <person name="Scheremetjew M."/>
            <person name="Finn R."/>
            <person name="Kale V."/>
            <person name="Holt S."/>
            <person name="Cochrane G."/>
            <person name="Meng A."/>
            <person name="Brown T."/>
            <person name="Cohen L."/>
        </authorList>
    </citation>
    <scope>NUCLEOTIDE SEQUENCE</scope>
    <source>
        <strain evidence="1">CCMP1795</strain>
    </source>
</reference>
<accession>A0A7S3XH36</accession>
<sequence>MVRRRDLDFADVLQAVASQHQLFKSESPAQESPVTGDTHDCGCSPYLQPSENVPIAVDQELFHWAQEAMVPDYFVVAEGAPSWEDTVYWNPLAAPFWDDQLEGAVNPVAQLCSADLHEFLPRVFFAREQPCTDCCAGSRLFCLKFPQDGVMPVSKLSSAVRGSEINSISCM</sequence>
<dbReference type="EMBL" id="HBIT01003473">
    <property type="protein sequence ID" value="CAE0615679.1"/>
    <property type="molecule type" value="Transcribed_RNA"/>
</dbReference>
<proteinExistence type="predicted"/>
<name>A0A7S3XH36_OXYMA</name>
<gene>
    <name evidence="1" type="ORF">OMAR00292_LOCUS1555</name>
</gene>
<protein>
    <submittedName>
        <fullName evidence="1">Uncharacterized protein</fullName>
    </submittedName>
</protein>